<keyword evidence="3" id="KW-1185">Reference proteome</keyword>
<dbReference type="PANTHER" id="PTHR34387">
    <property type="entry name" value="SLR1258 PROTEIN"/>
    <property type="match status" value="1"/>
</dbReference>
<evidence type="ECO:0000256" key="1">
    <source>
        <dbReference type="SAM" id="SignalP"/>
    </source>
</evidence>
<dbReference type="Gene3D" id="3.30.70.2970">
    <property type="entry name" value="Protein of unknown function (DUF541), domain 2"/>
    <property type="match status" value="1"/>
</dbReference>
<dbReference type="AlphaFoldDB" id="A0A329MP61"/>
<dbReference type="Gene3D" id="3.30.110.170">
    <property type="entry name" value="Protein of unknown function (DUF541), domain 1"/>
    <property type="match status" value="1"/>
</dbReference>
<keyword evidence="1" id="KW-0732">Signal</keyword>
<dbReference type="RefSeq" id="WP_113030781.1">
    <property type="nucleotide sequence ID" value="NZ_QMFB01000004.1"/>
</dbReference>
<reference evidence="2 3" key="1">
    <citation type="journal article" date="2009" name="Int. J. Syst. Evol. Microbiol.">
        <title>Paenibacillus contaminans sp. nov., isolated from a contaminated laboratory plate.</title>
        <authorList>
            <person name="Chou J.H."/>
            <person name="Lee J.H."/>
            <person name="Lin M.C."/>
            <person name="Chang P.S."/>
            <person name="Arun A.B."/>
            <person name="Young C.C."/>
            <person name="Chen W.M."/>
        </authorList>
    </citation>
    <scope>NUCLEOTIDE SEQUENCE [LARGE SCALE GENOMIC DNA]</scope>
    <source>
        <strain evidence="2 3">CKOBP-6</strain>
    </source>
</reference>
<dbReference type="OrthoDB" id="1682722at2"/>
<dbReference type="InterPro" id="IPR052022">
    <property type="entry name" value="26kDa_periplasmic_antigen"/>
</dbReference>
<accession>A0A329MP61</accession>
<protein>
    <submittedName>
        <fullName evidence="2">SIMPL domain-containing protein</fullName>
    </submittedName>
</protein>
<comment type="caution">
    <text evidence="2">The sequence shown here is derived from an EMBL/GenBank/DDBJ whole genome shotgun (WGS) entry which is preliminary data.</text>
</comment>
<feature type="chain" id="PRO_5016454025" evidence="1">
    <location>
        <begin position="34"/>
        <end position="262"/>
    </location>
</feature>
<organism evidence="2 3">
    <name type="scientific">Paenibacillus contaminans</name>
    <dbReference type="NCBI Taxonomy" id="450362"/>
    <lineage>
        <taxon>Bacteria</taxon>
        <taxon>Bacillati</taxon>
        <taxon>Bacillota</taxon>
        <taxon>Bacilli</taxon>
        <taxon>Bacillales</taxon>
        <taxon>Paenibacillaceae</taxon>
        <taxon>Paenibacillus</taxon>
    </lineage>
</organism>
<dbReference type="Proteomes" id="UP000250369">
    <property type="component" value="Unassembled WGS sequence"/>
</dbReference>
<dbReference type="GO" id="GO:0006974">
    <property type="term" value="P:DNA damage response"/>
    <property type="evidence" value="ECO:0007669"/>
    <property type="project" value="TreeGrafter"/>
</dbReference>
<evidence type="ECO:0000313" key="2">
    <source>
        <dbReference type="EMBL" id="RAV21689.1"/>
    </source>
</evidence>
<feature type="signal peptide" evidence="1">
    <location>
        <begin position="1"/>
        <end position="33"/>
    </location>
</feature>
<dbReference type="InterPro" id="IPR010916">
    <property type="entry name" value="TonB_box_CS"/>
</dbReference>
<dbReference type="InterPro" id="IPR007497">
    <property type="entry name" value="SIMPL/DUF541"/>
</dbReference>
<name>A0A329MP61_9BACL</name>
<proteinExistence type="predicted"/>
<sequence length="262" mass="27856">MMGQQLNRSKKWLIGSVAAGALVLAAPFYSSTAAEFIKPATAEAAGEQSMERNTIVVSGQGEFSVTPDVAYVTLGIQTQGKTANEAQKGNAEAFAKLEKVLFETFKLDKKDVKSSGFNVQPEYSYEDKSGPKITGYSANHSVTVTYRDLAKIGDLLDAASAAGVNRVNGVQFGTEKGEEYELQVIEKAMANAETKAKSIAKYAGKTLKGIIHVEQSSTANYPRPLEGGFAMAKAEAMDAAGTSIQAGELKLSGSVQVTFEFQ</sequence>
<dbReference type="EMBL" id="QMFB01000004">
    <property type="protein sequence ID" value="RAV21689.1"/>
    <property type="molecule type" value="Genomic_DNA"/>
</dbReference>
<dbReference type="PANTHER" id="PTHR34387:SF1">
    <property type="entry name" value="PERIPLASMIC IMMUNOGENIC PROTEIN"/>
    <property type="match status" value="1"/>
</dbReference>
<evidence type="ECO:0000313" key="3">
    <source>
        <dbReference type="Proteomes" id="UP000250369"/>
    </source>
</evidence>
<gene>
    <name evidence="2" type="ORF">DQG23_10590</name>
</gene>
<dbReference type="Pfam" id="PF04402">
    <property type="entry name" value="SIMPL"/>
    <property type="match status" value="1"/>
</dbReference>
<dbReference type="PROSITE" id="PS00430">
    <property type="entry name" value="TONB_DEPENDENT_REC_1"/>
    <property type="match status" value="1"/>
</dbReference>